<dbReference type="Proteomes" id="UP000887560">
    <property type="component" value="Unplaced"/>
</dbReference>
<dbReference type="WBParaSite" id="scf7180000417148.g976">
    <property type="protein sequence ID" value="scf7180000417148.g976"/>
    <property type="gene ID" value="scf7180000417148.g976"/>
</dbReference>
<dbReference type="AlphaFoldDB" id="A0A915NCT6"/>
<proteinExistence type="predicted"/>
<feature type="compositionally biased region" description="Polar residues" evidence="1">
    <location>
        <begin position="7"/>
        <end position="16"/>
    </location>
</feature>
<reference evidence="3" key="1">
    <citation type="submission" date="2022-11" db="UniProtKB">
        <authorList>
            <consortium name="WormBaseParasite"/>
        </authorList>
    </citation>
    <scope>IDENTIFICATION</scope>
</reference>
<feature type="region of interest" description="Disordered" evidence="1">
    <location>
        <begin position="1"/>
        <end position="29"/>
    </location>
</feature>
<keyword evidence="2" id="KW-1185">Reference proteome</keyword>
<accession>A0A915NCT6</accession>
<organism evidence="2 3">
    <name type="scientific">Meloidogyne floridensis</name>
    <dbReference type="NCBI Taxonomy" id="298350"/>
    <lineage>
        <taxon>Eukaryota</taxon>
        <taxon>Metazoa</taxon>
        <taxon>Ecdysozoa</taxon>
        <taxon>Nematoda</taxon>
        <taxon>Chromadorea</taxon>
        <taxon>Rhabditida</taxon>
        <taxon>Tylenchina</taxon>
        <taxon>Tylenchomorpha</taxon>
        <taxon>Tylenchoidea</taxon>
        <taxon>Meloidogynidae</taxon>
        <taxon>Meloidogyninae</taxon>
        <taxon>Meloidogyne</taxon>
    </lineage>
</organism>
<evidence type="ECO:0000256" key="1">
    <source>
        <dbReference type="SAM" id="MobiDB-lite"/>
    </source>
</evidence>
<sequence>MKKSKNSFESSLNESVDANEAQVENDRQGDEEKYFSLNLLDNKLFDFASGLEPLSEILIDESGMMV</sequence>
<name>A0A915NCT6_9BILA</name>
<evidence type="ECO:0000313" key="3">
    <source>
        <dbReference type="WBParaSite" id="scf7180000417148.g976"/>
    </source>
</evidence>
<evidence type="ECO:0000313" key="2">
    <source>
        <dbReference type="Proteomes" id="UP000887560"/>
    </source>
</evidence>
<protein>
    <submittedName>
        <fullName evidence="3">Uncharacterized protein</fullName>
    </submittedName>
</protein>